<organism evidence="3 4">
    <name type="scientific">Bradyrhizobium erythrophlei</name>
    <dbReference type="NCBI Taxonomy" id="1437360"/>
    <lineage>
        <taxon>Bacteria</taxon>
        <taxon>Pseudomonadati</taxon>
        <taxon>Pseudomonadota</taxon>
        <taxon>Alphaproteobacteria</taxon>
        <taxon>Hyphomicrobiales</taxon>
        <taxon>Nitrobacteraceae</taxon>
        <taxon>Bradyrhizobium</taxon>
    </lineage>
</organism>
<keyword evidence="1" id="KW-0378">Hydrolase</keyword>
<evidence type="ECO:0000256" key="1">
    <source>
        <dbReference type="ARBA" id="ARBA00022801"/>
    </source>
</evidence>
<feature type="domain" description="Alpha/beta hydrolase fold-3" evidence="2">
    <location>
        <begin position="67"/>
        <end position="260"/>
    </location>
</feature>
<proteinExistence type="predicted"/>
<dbReference type="Proteomes" id="UP000198992">
    <property type="component" value="Unassembled WGS sequence"/>
</dbReference>
<dbReference type="RefSeq" id="WP_092118516.1">
    <property type="nucleotide sequence ID" value="NZ_FNTH01000001.1"/>
</dbReference>
<name>A0A1H4Z192_9BRAD</name>
<evidence type="ECO:0000259" key="2">
    <source>
        <dbReference type="Pfam" id="PF07859"/>
    </source>
</evidence>
<dbReference type="Pfam" id="PF07859">
    <property type="entry name" value="Abhydrolase_3"/>
    <property type="match status" value="1"/>
</dbReference>
<evidence type="ECO:0000313" key="4">
    <source>
        <dbReference type="Proteomes" id="UP000198992"/>
    </source>
</evidence>
<dbReference type="InterPro" id="IPR050300">
    <property type="entry name" value="GDXG_lipolytic_enzyme"/>
</dbReference>
<dbReference type="OrthoDB" id="9771666at2"/>
<dbReference type="SUPFAM" id="SSF53474">
    <property type="entry name" value="alpha/beta-Hydrolases"/>
    <property type="match status" value="1"/>
</dbReference>
<sequence length="285" mass="30949">MALDDLPPQPPLRFPQGQAYAERVLEKSRPVLLSHRRLLDQAYGPDYWQKVDVFLPENLRGASLPILIFAHGGSWIAGYKEWMAFMAPAVTALPAVFVSVSYRLAPAIKFPGPFDDCVSAVAWVYEHAEAIGGDRSRLYVGGHSAGAHLMALVALRGDALMARGLPHDVVKGCIAASAPFDLRLSDPGQTTENHRTLLADLLDAEAASPIVHVSPAAPPFLISVGEFDFPPLREQAERMRQALSAASGSVVLQDLKDHDHFDTSERSVEPGHPWLAQVARLLGLS</sequence>
<protein>
    <submittedName>
        <fullName evidence="3">Acetyl esterase/lipase</fullName>
    </submittedName>
</protein>
<dbReference type="InterPro" id="IPR013094">
    <property type="entry name" value="AB_hydrolase_3"/>
</dbReference>
<reference evidence="3 4" key="1">
    <citation type="submission" date="2016-10" db="EMBL/GenBank/DDBJ databases">
        <authorList>
            <person name="de Groot N.N."/>
        </authorList>
    </citation>
    <scope>NUCLEOTIDE SEQUENCE [LARGE SCALE GENOMIC DNA]</scope>
    <source>
        <strain evidence="3 4">MT12</strain>
    </source>
</reference>
<dbReference type="InterPro" id="IPR029058">
    <property type="entry name" value="AB_hydrolase_fold"/>
</dbReference>
<dbReference type="PANTHER" id="PTHR48081">
    <property type="entry name" value="AB HYDROLASE SUPERFAMILY PROTEIN C4A8.06C"/>
    <property type="match status" value="1"/>
</dbReference>
<evidence type="ECO:0000313" key="3">
    <source>
        <dbReference type="EMBL" id="SED23727.1"/>
    </source>
</evidence>
<dbReference type="AlphaFoldDB" id="A0A1H4Z192"/>
<dbReference type="Gene3D" id="3.40.50.1820">
    <property type="entry name" value="alpha/beta hydrolase"/>
    <property type="match status" value="1"/>
</dbReference>
<accession>A0A1H4Z192</accession>
<dbReference type="PANTHER" id="PTHR48081:SF33">
    <property type="entry name" value="KYNURENINE FORMAMIDASE"/>
    <property type="match status" value="1"/>
</dbReference>
<gene>
    <name evidence="3" type="ORF">SAMN05444164_4183</name>
</gene>
<dbReference type="EMBL" id="FNTH01000001">
    <property type="protein sequence ID" value="SED23727.1"/>
    <property type="molecule type" value="Genomic_DNA"/>
</dbReference>
<dbReference type="GO" id="GO:0016787">
    <property type="term" value="F:hydrolase activity"/>
    <property type="evidence" value="ECO:0007669"/>
    <property type="project" value="UniProtKB-KW"/>
</dbReference>